<reference evidence="1 2" key="1">
    <citation type="submission" date="2015-07" db="EMBL/GenBank/DDBJ databases">
        <title>High-quality genome of monoxenous trypanosomatid Leptomonas pyrrhocoris.</title>
        <authorList>
            <person name="Flegontov P."/>
            <person name="Butenko A."/>
            <person name="Firsov S."/>
            <person name="Vlcek C."/>
            <person name="Logacheva M.D."/>
            <person name="Field M."/>
            <person name="Filatov D."/>
            <person name="Flegontova O."/>
            <person name="Gerasimov E."/>
            <person name="Jackson A.P."/>
            <person name="Kelly S."/>
            <person name="Opperdoes F."/>
            <person name="O'Reilly A."/>
            <person name="Votypka J."/>
            <person name="Yurchenko V."/>
            <person name="Lukes J."/>
        </authorList>
    </citation>
    <scope>NUCLEOTIDE SEQUENCE [LARGE SCALE GENOMIC DNA]</scope>
    <source>
        <strain evidence="1">H10</strain>
    </source>
</reference>
<protein>
    <submittedName>
        <fullName evidence="1">Uncharacterized protein</fullName>
    </submittedName>
</protein>
<dbReference type="OMA" id="YYRCETA"/>
<gene>
    <name evidence="1" type="ORF">ABB37_04562</name>
</gene>
<evidence type="ECO:0000313" key="1">
    <source>
        <dbReference type="EMBL" id="KPA80263.1"/>
    </source>
</evidence>
<accession>A0A0M9G1E0</accession>
<name>A0A0M9G1E0_LEPPY</name>
<organism evidence="1 2">
    <name type="scientific">Leptomonas pyrrhocoris</name>
    <name type="common">Firebug parasite</name>
    <dbReference type="NCBI Taxonomy" id="157538"/>
    <lineage>
        <taxon>Eukaryota</taxon>
        <taxon>Discoba</taxon>
        <taxon>Euglenozoa</taxon>
        <taxon>Kinetoplastea</taxon>
        <taxon>Metakinetoplastina</taxon>
        <taxon>Trypanosomatida</taxon>
        <taxon>Trypanosomatidae</taxon>
        <taxon>Leishmaniinae</taxon>
        <taxon>Leptomonas</taxon>
    </lineage>
</organism>
<proteinExistence type="predicted"/>
<keyword evidence="2" id="KW-1185">Reference proteome</keyword>
<evidence type="ECO:0000313" key="2">
    <source>
        <dbReference type="Proteomes" id="UP000037923"/>
    </source>
</evidence>
<dbReference type="Proteomes" id="UP000037923">
    <property type="component" value="Unassembled WGS sequence"/>
</dbReference>
<dbReference type="RefSeq" id="XP_015658702.1">
    <property type="nucleotide sequence ID" value="XM_015802258.1"/>
</dbReference>
<dbReference type="GeneID" id="26904853"/>
<dbReference type="AlphaFoldDB" id="A0A0M9G1E0"/>
<comment type="caution">
    <text evidence="1">The sequence shown here is derived from an EMBL/GenBank/DDBJ whole genome shotgun (WGS) entry which is preliminary data.</text>
</comment>
<dbReference type="VEuPathDB" id="TriTrypDB:LpyrH10_08_0110"/>
<sequence>MYAAAPFMTALYNDVKDRLPLWNTEYADLAGTTVRAVTSTWVSPEKKKDAKVFLGVEANTRAVITPEVVAQWVQHVARFYSQQVTGEFLCYLCFIDAAGSVSYYACETATVDS</sequence>
<dbReference type="OrthoDB" id="270382at2759"/>
<dbReference type="EMBL" id="LGTL01000008">
    <property type="protein sequence ID" value="KPA80263.1"/>
    <property type="molecule type" value="Genomic_DNA"/>
</dbReference>